<dbReference type="PANTHER" id="PTHR11783">
    <property type="entry name" value="SULFOTRANSFERASE SULT"/>
    <property type="match status" value="1"/>
</dbReference>
<dbReference type="InterPro" id="IPR027417">
    <property type="entry name" value="P-loop_NTPase"/>
</dbReference>
<dbReference type="SUPFAM" id="SSF52540">
    <property type="entry name" value="P-loop containing nucleoside triphosphate hydrolases"/>
    <property type="match status" value="1"/>
</dbReference>
<evidence type="ECO:0000259" key="3">
    <source>
        <dbReference type="Pfam" id="PF00685"/>
    </source>
</evidence>
<dbReference type="AlphaFoldDB" id="A0A7V4UCG2"/>
<feature type="domain" description="Sulfotransferase" evidence="3">
    <location>
        <begin position="43"/>
        <end position="277"/>
    </location>
</feature>
<protein>
    <recommendedName>
        <fullName evidence="3">Sulfotransferase domain-containing protein</fullName>
    </recommendedName>
</protein>
<name>A0A7V4UCG2_CALAY</name>
<dbReference type="Proteomes" id="UP000885779">
    <property type="component" value="Unassembled WGS sequence"/>
</dbReference>
<proteinExistence type="inferred from homology"/>
<comment type="caution">
    <text evidence="4">The sequence shown here is derived from an EMBL/GenBank/DDBJ whole genome shotgun (WGS) entry which is preliminary data.</text>
</comment>
<dbReference type="EMBL" id="DRQG01000030">
    <property type="protein sequence ID" value="HGY54742.1"/>
    <property type="molecule type" value="Genomic_DNA"/>
</dbReference>
<organism evidence="4">
    <name type="scientific">Caldithrix abyssi</name>
    <dbReference type="NCBI Taxonomy" id="187145"/>
    <lineage>
        <taxon>Bacteria</taxon>
        <taxon>Pseudomonadati</taxon>
        <taxon>Calditrichota</taxon>
        <taxon>Calditrichia</taxon>
        <taxon>Calditrichales</taxon>
        <taxon>Calditrichaceae</taxon>
        <taxon>Caldithrix</taxon>
    </lineage>
</organism>
<sequence>MINWRKNVITKKLIRYSLHIPRYVIHTSNRNGRRESGFPILANSIPKSGTHLLINILKSLPSVRDWGNFLASTPSFTFRELSLETVRKKIEYFVPNELIGAHLFYNQETDAALRQKQVIHYFVYRDPRDIVVSEAHYLAEMNRWHFLHSYFKSLPDMESRIELSIKGLGDLPGERKYPNIAKRLSYFIPWINNGHVFAIKYEELISDKKTEAINGILTHYASKQSVLDSKENLIEQILKNINPKNSHTFRTGKAGNWKTVFTERQKDLFKEIAGDLLIELGYEKDYNW</sequence>
<evidence type="ECO:0000256" key="1">
    <source>
        <dbReference type="ARBA" id="ARBA00005771"/>
    </source>
</evidence>
<keyword evidence="2" id="KW-0808">Transferase</keyword>
<evidence type="ECO:0000256" key="2">
    <source>
        <dbReference type="ARBA" id="ARBA00022679"/>
    </source>
</evidence>
<accession>A0A7V4UCG2</accession>
<evidence type="ECO:0000313" key="4">
    <source>
        <dbReference type="EMBL" id="HGY54742.1"/>
    </source>
</evidence>
<comment type="similarity">
    <text evidence="1">Belongs to the sulfotransferase 1 family.</text>
</comment>
<dbReference type="Gene3D" id="3.40.50.300">
    <property type="entry name" value="P-loop containing nucleotide triphosphate hydrolases"/>
    <property type="match status" value="1"/>
</dbReference>
<dbReference type="InterPro" id="IPR000863">
    <property type="entry name" value="Sulfotransferase_dom"/>
</dbReference>
<dbReference type="Pfam" id="PF00685">
    <property type="entry name" value="Sulfotransfer_1"/>
    <property type="match status" value="1"/>
</dbReference>
<gene>
    <name evidence="4" type="ORF">ENK44_03480</name>
</gene>
<reference evidence="4" key="1">
    <citation type="journal article" date="2020" name="mSystems">
        <title>Genome- and Community-Level Interaction Insights into Carbon Utilization and Element Cycling Functions of Hydrothermarchaeota in Hydrothermal Sediment.</title>
        <authorList>
            <person name="Zhou Z."/>
            <person name="Liu Y."/>
            <person name="Xu W."/>
            <person name="Pan J."/>
            <person name="Luo Z.H."/>
            <person name="Li M."/>
        </authorList>
    </citation>
    <scope>NUCLEOTIDE SEQUENCE [LARGE SCALE GENOMIC DNA]</scope>
    <source>
        <strain evidence="4">HyVt-577</strain>
    </source>
</reference>
<dbReference type="GO" id="GO:0008146">
    <property type="term" value="F:sulfotransferase activity"/>
    <property type="evidence" value="ECO:0007669"/>
    <property type="project" value="InterPro"/>
</dbReference>